<comment type="caution">
    <text evidence="2">The sequence shown here is derived from an EMBL/GenBank/DDBJ whole genome shotgun (WGS) entry which is preliminary data.</text>
</comment>
<feature type="region of interest" description="Disordered" evidence="1">
    <location>
        <begin position="166"/>
        <end position="188"/>
    </location>
</feature>
<keyword evidence="4" id="KW-1185">Reference proteome</keyword>
<dbReference type="RefSeq" id="WP_090489972.1">
    <property type="nucleotide sequence ID" value="NZ_BJVY01000029.1"/>
</dbReference>
<protein>
    <submittedName>
        <fullName evidence="3">Heavy-metal resistance</fullName>
    </submittedName>
</protein>
<dbReference type="Proteomes" id="UP000321224">
    <property type="component" value="Unassembled WGS sequence"/>
</dbReference>
<evidence type="ECO:0000313" key="2">
    <source>
        <dbReference type="EMBL" id="GEL72901.1"/>
    </source>
</evidence>
<dbReference type="EMBL" id="FNAJ01000004">
    <property type="protein sequence ID" value="SDE06403.1"/>
    <property type="molecule type" value="Genomic_DNA"/>
</dbReference>
<dbReference type="EMBL" id="BJVY01000029">
    <property type="protein sequence ID" value="GEL72901.1"/>
    <property type="molecule type" value="Genomic_DNA"/>
</dbReference>
<organism evidence="2 5">
    <name type="scientific">Myxococcus virescens</name>
    <dbReference type="NCBI Taxonomy" id="83456"/>
    <lineage>
        <taxon>Bacteria</taxon>
        <taxon>Pseudomonadati</taxon>
        <taxon>Myxococcota</taxon>
        <taxon>Myxococcia</taxon>
        <taxon>Myxococcales</taxon>
        <taxon>Cystobacterineae</taxon>
        <taxon>Myxococcaceae</taxon>
        <taxon>Myxococcus</taxon>
    </lineage>
</organism>
<evidence type="ECO:0000256" key="1">
    <source>
        <dbReference type="SAM" id="MobiDB-lite"/>
    </source>
</evidence>
<accession>A0A511HH64</accession>
<sequence length="188" mass="20566">MFGFVFGTACLAGLIYTVRGGRHGYRRGGRWSSRGRLRWLFERLDTSPGQEKVLLKAADDVMEAFAKVRDEAGPSRTALGAALRGEHFDGAALRELFARHDVAIDNVRRTVQGSLAQVHEALDPRQRRELADLLEYGFGSAYGWHGGHGGWHRRCGGPGGWRGGAFGHGGHRHGDGHGPWGRDDARGV</sequence>
<dbReference type="InterPro" id="IPR025961">
    <property type="entry name" value="Metal_resist"/>
</dbReference>
<evidence type="ECO:0000313" key="3">
    <source>
        <dbReference type="EMBL" id="SDE06403.1"/>
    </source>
</evidence>
<proteinExistence type="predicted"/>
<evidence type="ECO:0000313" key="4">
    <source>
        <dbReference type="Proteomes" id="UP000198717"/>
    </source>
</evidence>
<evidence type="ECO:0000313" key="5">
    <source>
        <dbReference type="Proteomes" id="UP000321224"/>
    </source>
</evidence>
<name>A0A511HH64_9BACT</name>
<dbReference type="AlphaFoldDB" id="A0A511HH64"/>
<dbReference type="Gene3D" id="1.20.120.1490">
    <property type="match status" value="1"/>
</dbReference>
<gene>
    <name evidence="2" type="ORF">MVI01_46850</name>
    <name evidence="3" type="ORF">SAMN04488504_1048</name>
</gene>
<dbReference type="Pfam" id="PF13801">
    <property type="entry name" value="Metal_resist"/>
    <property type="match status" value="1"/>
</dbReference>
<reference evidence="2 5" key="2">
    <citation type="submission" date="2019-07" db="EMBL/GenBank/DDBJ databases">
        <title>Whole genome shotgun sequence of Myxococcus virescens NBRC 100334.</title>
        <authorList>
            <person name="Hosoyama A."/>
            <person name="Uohara A."/>
            <person name="Ohji S."/>
            <person name="Ichikawa N."/>
        </authorList>
    </citation>
    <scope>NUCLEOTIDE SEQUENCE [LARGE SCALE GENOMIC DNA]</scope>
    <source>
        <strain evidence="2 5">NBRC 100334</strain>
    </source>
</reference>
<dbReference type="Proteomes" id="UP000198717">
    <property type="component" value="Unassembled WGS sequence"/>
</dbReference>
<reference evidence="3 4" key="1">
    <citation type="submission" date="2016-10" db="EMBL/GenBank/DDBJ databases">
        <authorList>
            <person name="Varghese N."/>
            <person name="Submissions S."/>
        </authorList>
    </citation>
    <scope>NUCLEOTIDE SEQUENCE [LARGE SCALE GENOMIC DNA]</scope>
    <source>
        <strain evidence="3 4">DSM 2260</strain>
    </source>
</reference>
<feature type="compositionally biased region" description="Basic and acidic residues" evidence="1">
    <location>
        <begin position="172"/>
        <end position="188"/>
    </location>
</feature>